<evidence type="ECO:0000313" key="5">
    <source>
        <dbReference type="EMBL" id="HDZ49733.1"/>
    </source>
</evidence>
<dbReference type="InterPro" id="IPR005475">
    <property type="entry name" value="Transketolase-like_Pyr-bd"/>
</dbReference>
<evidence type="ECO:0000259" key="4">
    <source>
        <dbReference type="SMART" id="SM00861"/>
    </source>
</evidence>
<evidence type="ECO:0000256" key="2">
    <source>
        <dbReference type="ARBA" id="ARBA00023002"/>
    </source>
</evidence>
<dbReference type="Proteomes" id="UP000885667">
    <property type="component" value="Unassembled WGS sequence"/>
</dbReference>
<proteinExistence type="predicted"/>
<feature type="domain" description="Transketolase-like pyrimidine-binding" evidence="4">
    <location>
        <begin position="6"/>
        <end position="181"/>
    </location>
</feature>
<keyword evidence="2" id="KW-0560">Oxidoreductase</keyword>
<dbReference type="PANTHER" id="PTHR43257">
    <property type="entry name" value="PYRUVATE DEHYDROGENASE E1 COMPONENT BETA SUBUNIT"/>
    <property type="match status" value="1"/>
</dbReference>
<comment type="cofactor">
    <cofactor evidence="1">
        <name>thiamine diphosphate</name>
        <dbReference type="ChEBI" id="CHEBI:58937"/>
    </cofactor>
</comment>
<dbReference type="InterPro" id="IPR033248">
    <property type="entry name" value="Transketolase_C"/>
</dbReference>
<evidence type="ECO:0000256" key="3">
    <source>
        <dbReference type="ARBA" id="ARBA00023052"/>
    </source>
</evidence>
<dbReference type="CDD" id="cd07036">
    <property type="entry name" value="TPP_PYR_E1-PDHc-beta_like"/>
    <property type="match status" value="1"/>
</dbReference>
<dbReference type="SUPFAM" id="SSF52518">
    <property type="entry name" value="Thiamin diphosphate-binding fold (THDP-binding)"/>
    <property type="match status" value="1"/>
</dbReference>
<keyword evidence="3" id="KW-0786">Thiamine pyrophosphate</keyword>
<dbReference type="SMART" id="SM00861">
    <property type="entry name" value="Transket_pyr"/>
    <property type="match status" value="1"/>
</dbReference>
<dbReference type="Pfam" id="PF02780">
    <property type="entry name" value="Transketolase_C"/>
    <property type="match status" value="1"/>
</dbReference>
<reference evidence="5" key="1">
    <citation type="journal article" date="2020" name="mSystems">
        <title>Genome- and Community-Level Interaction Insights into Carbon Utilization and Element Cycling Functions of Hydrothermarchaeota in Hydrothermal Sediment.</title>
        <authorList>
            <person name="Zhou Z."/>
            <person name="Liu Y."/>
            <person name="Xu W."/>
            <person name="Pan J."/>
            <person name="Luo Z.H."/>
            <person name="Li M."/>
        </authorList>
    </citation>
    <scope>NUCLEOTIDE SEQUENCE [LARGE SCALE GENOMIC DNA]</scope>
    <source>
        <strain evidence="5">HyVt-329</strain>
    </source>
</reference>
<dbReference type="FunFam" id="3.40.50.970:FF:000001">
    <property type="entry name" value="Pyruvate dehydrogenase E1 beta subunit"/>
    <property type="match status" value="1"/>
</dbReference>
<evidence type="ECO:0000256" key="1">
    <source>
        <dbReference type="ARBA" id="ARBA00001964"/>
    </source>
</evidence>
<dbReference type="NCBIfam" id="NF006667">
    <property type="entry name" value="PRK09212.1"/>
    <property type="match status" value="1"/>
</dbReference>
<gene>
    <name evidence="5" type="ORF">ENH69_00770</name>
</gene>
<dbReference type="PANTHER" id="PTHR43257:SF2">
    <property type="entry name" value="PYRUVATE DEHYDROGENASE E1 COMPONENT SUBUNIT BETA"/>
    <property type="match status" value="1"/>
</dbReference>
<dbReference type="Gene3D" id="3.40.50.970">
    <property type="match status" value="1"/>
</dbReference>
<protein>
    <submittedName>
        <fullName evidence="5">Alpha-ketoacid dehydrogenase subunit beta</fullName>
    </submittedName>
</protein>
<accession>A0A7C1M9M1</accession>
<dbReference type="SUPFAM" id="SSF52922">
    <property type="entry name" value="TK C-terminal domain-like"/>
    <property type="match status" value="1"/>
</dbReference>
<name>A0A7C1M9M1_UNCAE</name>
<dbReference type="Gene3D" id="3.40.50.920">
    <property type="match status" value="1"/>
</dbReference>
<comment type="caution">
    <text evidence="5">The sequence shown here is derived from an EMBL/GenBank/DDBJ whole genome shotgun (WGS) entry which is preliminary data.</text>
</comment>
<dbReference type="GO" id="GO:0016491">
    <property type="term" value="F:oxidoreductase activity"/>
    <property type="evidence" value="ECO:0007669"/>
    <property type="project" value="UniProtKB-KW"/>
</dbReference>
<dbReference type="InterPro" id="IPR009014">
    <property type="entry name" value="Transketo_C/PFOR_II"/>
</dbReference>
<dbReference type="AlphaFoldDB" id="A0A7C1M9M1"/>
<organism evidence="5">
    <name type="scientific">Aerophobetes bacterium</name>
    <dbReference type="NCBI Taxonomy" id="2030807"/>
    <lineage>
        <taxon>Bacteria</taxon>
        <taxon>Candidatus Aerophobota</taxon>
    </lineage>
</organism>
<dbReference type="InterPro" id="IPR029061">
    <property type="entry name" value="THDP-binding"/>
</dbReference>
<dbReference type="EMBL" id="DRFT01000055">
    <property type="protein sequence ID" value="HDZ49733.1"/>
    <property type="molecule type" value="Genomic_DNA"/>
</dbReference>
<sequence length="327" mass="35770">MPTVELTYREALRRALREEMRRDENVYMMGEDIAIYGGAFGVSRGLLEEFGQERIKDTPLSESVIVGAALGSALTGMRPVAEIMFMDFITIGMDQLINQAAKIHYMYGGEACVPMVLRTPEGSGTGAAAQHSQSLEGLLCHIPGLKVVMPSSPYDALGLLKSSIRDNNPVVFVEHKLLYSRKGIVPEEEYLVPLGKSEVKREGTDLTLVALSVMVPRALKAADKLAQEGISIEIIDPRTLVPLDSEAIINSVKKTHRLLIVHEACKRGGFGAEILSQIEESDAFDYLDVPIRRLAGSNIPIPYSPGLEKGAVPQEDDILKTARKLVE</sequence>
<dbReference type="Pfam" id="PF02779">
    <property type="entry name" value="Transket_pyr"/>
    <property type="match status" value="1"/>
</dbReference>
<dbReference type="FunFam" id="3.40.50.920:FF:000001">
    <property type="entry name" value="Pyruvate dehydrogenase E1 beta subunit"/>
    <property type="match status" value="1"/>
</dbReference>